<evidence type="ECO:0000313" key="3">
    <source>
        <dbReference type="Proteomes" id="UP001429745"/>
    </source>
</evidence>
<keyword evidence="3" id="KW-1185">Reference proteome</keyword>
<comment type="caution">
    <text evidence="2">The sequence shown here is derived from an EMBL/GenBank/DDBJ whole genome shotgun (WGS) entry which is preliminary data.</text>
</comment>
<feature type="domain" description="Aminoglycoside phosphotransferase" evidence="1">
    <location>
        <begin position="33"/>
        <end position="200"/>
    </location>
</feature>
<sequence>MRQGAVGHIRLVERAGQTLVEKRMTDAARHDTELLALTAVADVDLPTPTIVEASAGSILMTRVPGERLDSLNGDERLAGLSASGSLLRRLHTMVPPPDGLPTAPDDALIVRRYRDAGGPRLPFMTPPAEHPVFCHGDWTDANLLATGGVITGIVDWERAHVGDPMRELSRAAWAASRKDPRSVDRLVTAYGADPQRVKEWFPIHAAELWLWFSEAGPPEFLTELTAQLENWSHM</sequence>
<dbReference type="InterPro" id="IPR002575">
    <property type="entry name" value="Aminoglycoside_PTrfase"/>
</dbReference>
<evidence type="ECO:0000259" key="1">
    <source>
        <dbReference type="Pfam" id="PF01636"/>
    </source>
</evidence>
<dbReference type="Gene3D" id="3.90.1200.10">
    <property type="match status" value="1"/>
</dbReference>
<dbReference type="InterPro" id="IPR011009">
    <property type="entry name" value="Kinase-like_dom_sf"/>
</dbReference>
<dbReference type="Pfam" id="PF01636">
    <property type="entry name" value="APH"/>
    <property type="match status" value="1"/>
</dbReference>
<gene>
    <name evidence="2" type="ORF">HF576_09180</name>
</gene>
<dbReference type="InterPro" id="IPR051678">
    <property type="entry name" value="AGP_Transferase"/>
</dbReference>
<dbReference type="SUPFAM" id="SSF56112">
    <property type="entry name" value="Protein kinase-like (PK-like)"/>
    <property type="match status" value="1"/>
</dbReference>
<organism evidence="2 3">
    <name type="scientific">Microbacterium salsuginis</name>
    <dbReference type="NCBI Taxonomy" id="2722803"/>
    <lineage>
        <taxon>Bacteria</taxon>
        <taxon>Bacillati</taxon>
        <taxon>Actinomycetota</taxon>
        <taxon>Actinomycetes</taxon>
        <taxon>Micrococcales</taxon>
        <taxon>Microbacteriaceae</taxon>
        <taxon>Microbacterium</taxon>
    </lineage>
</organism>
<evidence type="ECO:0000313" key="2">
    <source>
        <dbReference type="EMBL" id="NLP84021.1"/>
    </source>
</evidence>
<protein>
    <submittedName>
        <fullName evidence="2">Aminoglycoside phosphotransferase family protein</fullName>
    </submittedName>
</protein>
<dbReference type="PANTHER" id="PTHR21310">
    <property type="entry name" value="AMINOGLYCOSIDE PHOSPHOTRANSFERASE-RELATED-RELATED"/>
    <property type="match status" value="1"/>
</dbReference>
<dbReference type="Proteomes" id="UP001429745">
    <property type="component" value="Unassembled WGS sequence"/>
</dbReference>
<accession>A0ABX1KF60</accession>
<name>A0ABX1KF60_9MICO</name>
<dbReference type="RefSeq" id="WP_168912493.1">
    <property type="nucleotide sequence ID" value="NZ_JABACI010000002.1"/>
</dbReference>
<dbReference type="EMBL" id="JABACI010000002">
    <property type="protein sequence ID" value="NLP84021.1"/>
    <property type="molecule type" value="Genomic_DNA"/>
</dbReference>
<proteinExistence type="predicted"/>
<reference evidence="2 3" key="1">
    <citation type="submission" date="2020-04" db="EMBL/GenBank/DDBJ databases">
        <title>CFH 90308 Microbacterium sp.</title>
        <authorList>
            <person name="Nie G."/>
            <person name="Ming H."/>
            <person name="Xia T."/>
        </authorList>
    </citation>
    <scope>NUCLEOTIDE SEQUENCE [LARGE SCALE GENOMIC DNA]</scope>
    <source>
        <strain evidence="2 3">CFH 90308</strain>
    </source>
</reference>